<dbReference type="EMBL" id="QBMP01000089">
    <property type="protein sequence ID" value="PZO55643.1"/>
    <property type="molecule type" value="Genomic_DNA"/>
</dbReference>
<evidence type="ECO:0000256" key="1">
    <source>
        <dbReference type="ARBA" id="ARBA00004651"/>
    </source>
</evidence>
<evidence type="ECO:0000259" key="6">
    <source>
        <dbReference type="PROSITE" id="PS50850"/>
    </source>
</evidence>
<feature type="transmembrane region" description="Helical" evidence="5">
    <location>
        <begin position="63"/>
        <end position="86"/>
    </location>
</feature>
<dbReference type="AlphaFoldDB" id="A0A2W4XEE8"/>
<feature type="transmembrane region" description="Helical" evidence="5">
    <location>
        <begin position="211"/>
        <end position="232"/>
    </location>
</feature>
<dbReference type="InterPro" id="IPR052528">
    <property type="entry name" value="Sugar_transport-like"/>
</dbReference>
<dbReference type="Pfam" id="PF07690">
    <property type="entry name" value="MFS_1"/>
    <property type="match status" value="1"/>
</dbReference>
<dbReference type="InterPro" id="IPR036259">
    <property type="entry name" value="MFS_trans_sf"/>
</dbReference>
<comment type="caution">
    <text evidence="7">The sequence shown here is derived from an EMBL/GenBank/DDBJ whole genome shotgun (WGS) entry which is preliminary data.</text>
</comment>
<feature type="transmembrane region" description="Helical" evidence="5">
    <location>
        <begin position="142"/>
        <end position="165"/>
    </location>
</feature>
<keyword evidence="2 5" id="KW-0812">Transmembrane</keyword>
<evidence type="ECO:0000256" key="3">
    <source>
        <dbReference type="ARBA" id="ARBA00022989"/>
    </source>
</evidence>
<accession>A0A2W4XEE8</accession>
<feature type="transmembrane region" description="Helical" evidence="5">
    <location>
        <begin position="319"/>
        <end position="340"/>
    </location>
</feature>
<evidence type="ECO:0000256" key="2">
    <source>
        <dbReference type="ARBA" id="ARBA00022692"/>
    </source>
</evidence>
<dbReference type="Gene3D" id="1.20.1250.20">
    <property type="entry name" value="MFS general substrate transporter like domains"/>
    <property type="match status" value="2"/>
</dbReference>
<feature type="transmembrane region" description="Helical" evidence="5">
    <location>
        <begin position="107"/>
        <end position="130"/>
    </location>
</feature>
<evidence type="ECO:0000313" key="8">
    <source>
        <dbReference type="Proteomes" id="UP000249794"/>
    </source>
</evidence>
<organism evidence="7 8">
    <name type="scientific">Phormidesmis priestleyi</name>
    <dbReference type="NCBI Taxonomy" id="268141"/>
    <lineage>
        <taxon>Bacteria</taxon>
        <taxon>Bacillati</taxon>
        <taxon>Cyanobacteriota</taxon>
        <taxon>Cyanophyceae</taxon>
        <taxon>Leptolyngbyales</taxon>
        <taxon>Leptolyngbyaceae</taxon>
        <taxon>Phormidesmis</taxon>
    </lineage>
</organism>
<dbReference type="PANTHER" id="PTHR23526">
    <property type="entry name" value="INTEGRAL MEMBRANE TRANSPORT PROTEIN-RELATED"/>
    <property type="match status" value="1"/>
</dbReference>
<evidence type="ECO:0000256" key="4">
    <source>
        <dbReference type="ARBA" id="ARBA00023136"/>
    </source>
</evidence>
<protein>
    <submittedName>
        <fullName evidence="7">MFS transporter</fullName>
    </submittedName>
</protein>
<name>A0A2W4XEE8_9CYAN</name>
<dbReference type="PANTHER" id="PTHR23526:SF2">
    <property type="entry name" value="MAJOR FACILITATOR SUPERFAMILY (MFS) PROFILE DOMAIN-CONTAINING PROTEIN"/>
    <property type="match status" value="1"/>
</dbReference>
<dbReference type="PROSITE" id="PS50850">
    <property type="entry name" value="MFS"/>
    <property type="match status" value="1"/>
</dbReference>
<evidence type="ECO:0000313" key="7">
    <source>
        <dbReference type="EMBL" id="PZO55643.1"/>
    </source>
</evidence>
<feature type="transmembrane region" description="Helical" evidence="5">
    <location>
        <begin position="414"/>
        <end position="437"/>
    </location>
</feature>
<feature type="transmembrane region" description="Helical" evidence="5">
    <location>
        <begin position="185"/>
        <end position="205"/>
    </location>
</feature>
<keyword evidence="3 5" id="KW-1133">Transmembrane helix</keyword>
<reference evidence="8" key="1">
    <citation type="submission" date="2018-04" db="EMBL/GenBank/DDBJ databases">
        <authorList>
            <person name="Cornet L."/>
        </authorList>
    </citation>
    <scope>NUCLEOTIDE SEQUENCE [LARGE SCALE GENOMIC DNA]</scope>
</reference>
<comment type="subcellular location">
    <subcellularLocation>
        <location evidence="1">Cell membrane</location>
        <topology evidence="1">Multi-pass membrane protein</topology>
    </subcellularLocation>
</comment>
<feature type="transmembrane region" description="Helical" evidence="5">
    <location>
        <begin position="376"/>
        <end position="402"/>
    </location>
</feature>
<dbReference type="SUPFAM" id="SSF103473">
    <property type="entry name" value="MFS general substrate transporter"/>
    <property type="match status" value="1"/>
</dbReference>
<dbReference type="GO" id="GO:0005886">
    <property type="term" value="C:plasma membrane"/>
    <property type="evidence" value="ECO:0007669"/>
    <property type="project" value="UniProtKB-SubCell"/>
</dbReference>
<feature type="transmembrane region" description="Helical" evidence="5">
    <location>
        <begin position="352"/>
        <end position="370"/>
    </location>
</feature>
<sequence>MKALQCSPPLLNEVSVDEINELNEVNAASTKGEGKLAIRQSLRASTLDGMFSSAFENIVRGVLISHFLLGLGAGAFEIGLLSSIPMMAHLLQPLGAYFSEKSTSRHLYCLLIYGTSRLLWLLPAAGIFLFTHGAIDAHALSLLTLAVLTVSNILDAVGCASWMSWMAALVPARIRGRYFSLRRSLASLTALLTIPVGGWLVSSWLGGEVEGYAIALIVAVIMGLTSLVFQFWMSDINPQAASQPKAKAKTKNSNSIASVDLVASVDSLTASQAAPADLSLLKNTNFLILLLFFGVWTFSVNLSAPFFNLYLLDTLHLNIQWVTLYNSFMYGAFFLTIMLWGRLADAIGNRPVLIVNCLLVASIALMWSYVGGSAVSLWLLLPLLHLLQGTAFAALDLCLANIQLELAPLTQQSTYFAVAAAVMGVTGALGTTAGSYLAELSTVGLPALFAITAVVRLVSIVPLAFVKEDRAHSIRHLLSQWRLLPVWQPVKIKAYNDTTL</sequence>
<dbReference type="InterPro" id="IPR020846">
    <property type="entry name" value="MFS_dom"/>
</dbReference>
<proteinExistence type="predicted"/>
<dbReference type="Proteomes" id="UP000249794">
    <property type="component" value="Unassembled WGS sequence"/>
</dbReference>
<evidence type="ECO:0000256" key="5">
    <source>
        <dbReference type="SAM" id="Phobius"/>
    </source>
</evidence>
<reference evidence="7 8" key="2">
    <citation type="submission" date="2018-06" db="EMBL/GenBank/DDBJ databases">
        <title>Metagenomic assembly of (sub)arctic Cyanobacteria and their associated microbiome from non-axenic cultures.</title>
        <authorList>
            <person name="Baurain D."/>
        </authorList>
    </citation>
    <scope>NUCLEOTIDE SEQUENCE [LARGE SCALE GENOMIC DNA]</scope>
    <source>
        <strain evidence="7">ULC027bin1</strain>
    </source>
</reference>
<dbReference type="InterPro" id="IPR011701">
    <property type="entry name" value="MFS"/>
</dbReference>
<keyword evidence="4 5" id="KW-0472">Membrane</keyword>
<dbReference type="GO" id="GO:0022857">
    <property type="term" value="F:transmembrane transporter activity"/>
    <property type="evidence" value="ECO:0007669"/>
    <property type="project" value="InterPro"/>
</dbReference>
<feature type="domain" description="Major facilitator superfamily (MFS) profile" evidence="6">
    <location>
        <begin position="285"/>
        <end position="500"/>
    </location>
</feature>
<gene>
    <name evidence="7" type="ORF">DCF15_10090</name>
</gene>
<feature type="transmembrane region" description="Helical" evidence="5">
    <location>
        <begin position="286"/>
        <end position="307"/>
    </location>
</feature>
<feature type="transmembrane region" description="Helical" evidence="5">
    <location>
        <begin position="443"/>
        <end position="466"/>
    </location>
</feature>